<dbReference type="EMBL" id="JH688166">
    <property type="protein sequence ID" value="EJD33576.1"/>
    <property type="molecule type" value="Genomic_DNA"/>
</dbReference>
<dbReference type="AlphaFoldDB" id="J0CTE9"/>
<gene>
    <name evidence="2" type="ORF">AURDEDRAFT_177341</name>
</gene>
<evidence type="ECO:0000313" key="2">
    <source>
        <dbReference type="EMBL" id="EJD33576.1"/>
    </source>
</evidence>
<reference evidence="3" key="1">
    <citation type="journal article" date="2012" name="Science">
        <title>The Paleozoic origin of enzymatic lignin decomposition reconstructed from 31 fungal genomes.</title>
        <authorList>
            <person name="Floudas D."/>
            <person name="Binder M."/>
            <person name="Riley R."/>
            <person name="Barry K."/>
            <person name="Blanchette R.A."/>
            <person name="Henrissat B."/>
            <person name="Martinez A.T."/>
            <person name="Otillar R."/>
            <person name="Spatafora J.W."/>
            <person name="Yadav J.S."/>
            <person name="Aerts A."/>
            <person name="Benoit I."/>
            <person name="Boyd A."/>
            <person name="Carlson A."/>
            <person name="Copeland A."/>
            <person name="Coutinho P.M."/>
            <person name="de Vries R.P."/>
            <person name="Ferreira P."/>
            <person name="Findley K."/>
            <person name="Foster B."/>
            <person name="Gaskell J."/>
            <person name="Glotzer D."/>
            <person name="Gorecki P."/>
            <person name="Heitman J."/>
            <person name="Hesse C."/>
            <person name="Hori C."/>
            <person name="Igarashi K."/>
            <person name="Jurgens J.A."/>
            <person name="Kallen N."/>
            <person name="Kersten P."/>
            <person name="Kohler A."/>
            <person name="Kuees U."/>
            <person name="Kumar T.K.A."/>
            <person name="Kuo A."/>
            <person name="LaButti K."/>
            <person name="Larrondo L.F."/>
            <person name="Lindquist E."/>
            <person name="Ling A."/>
            <person name="Lombard V."/>
            <person name="Lucas S."/>
            <person name="Lundell T."/>
            <person name="Martin R."/>
            <person name="McLaughlin D.J."/>
            <person name="Morgenstern I."/>
            <person name="Morin E."/>
            <person name="Murat C."/>
            <person name="Nagy L.G."/>
            <person name="Nolan M."/>
            <person name="Ohm R.A."/>
            <person name="Patyshakuliyeva A."/>
            <person name="Rokas A."/>
            <person name="Ruiz-Duenas F.J."/>
            <person name="Sabat G."/>
            <person name="Salamov A."/>
            <person name="Samejima M."/>
            <person name="Schmutz J."/>
            <person name="Slot J.C."/>
            <person name="St John F."/>
            <person name="Stenlid J."/>
            <person name="Sun H."/>
            <person name="Sun S."/>
            <person name="Syed K."/>
            <person name="Tsang A."/>
            <person name="Wiebenga A."/>
            <person name="Young D."/>
            <person name="Pisabarro A."/>
            <person name="Eastwood D.C."/>
            <person name="Martin F."/>
            <person name="Cullen D."/>
            <person name="Grigoriev I.V."/>
            <person name="Hibbett D.S."/>
        </authorList>
    </citation>
    <scope>NUCLEOTIDE SEQUENCE [LARGE SCALE GENOMIC DNA]</scope>
    <source>
        <strain evidence="3">TFB10046</strain>
    </source>
</reference>
<feature type="region of interest" description="Disordered" evidence="1">
    <location>
        <begin position="210"/>
        <end position="229"/>
    </location>
</feature>
<evidence type="ECO:0000313" key="3">
    <source>
        <dbReference type="Proteomes" id="UP000006514"/>
    </source>
</evidence>
<feature type="region of interest" description="Disordered" evidence="1">
    <location>
        <begin position="380"/>
        <end position="443"/>
    </location>
</feature>
<keyword evidence="3" id="KW-1185">Reference proteome</keyword>
<organism evidence="2 3">
    <name type="scientific">Auricularia subglabra (strain TFB-10046 / SS5)</name>
    <name type="common">White-rot fungus</name>
    <name type="synonym">Auricularia delicata (strain TFB10046)</name>
    <dbReference type="NCBI Taxonomy" id="717982"/>
    <lineage>
        <taxon>Eukaryota</taxon>
        <taxon>Fungi</taxon>
        <taxon>Dikarya</taxon>
        <taxon>Basidiomycota</taxon>
        <taxon>Agaricomycotina</taxon>
        <taxon>Agaricomycetes</taxon>
        <taxon>Auriculariales</taxon>
        <taxon>Auriculariaceae</taxon>
        <taxon>Auricularia</taxon>
    </lineage>
</organism>
<protein>
    <submittedName>
        <fullName evidence="2">Uncharacterized protein</fullName>
    </submittedName>
</protein>
<feature type="region of interest" description="Disordered" evidence="1">
    <location>
        <begin position="119"/>
        <end position="193"/>
    </location>
</feature>
<evidence type="ECO:0000256" key="1">
    <source>
        <dbReference type="SAM" id="MobiDB-lite"/>
    </source>
</evidence>
<feature type="region of interest" description="Disordered" evidence="1">
    <location>
        <begin position="1"/>
        <end position="23"/>
    </location>
</feature>
<dbReference type="InParanoid" id="J0CTE9"/>
<feature type="region of interest" description="Disordered" evidence="1">
    <location>
        <begin position="80"/>
        <end position="107"/>
    </location>
</feature>
<accession>J0CTE9</accession>
<proteinExistence type="predicted"/>
<feature type="compositionally biased region" description="Low complexity" evidence="1">
    <location>
        <begin position="348"/>
        <end position="360"/>
    </location>
</feature>
<dbReference type="KEGG" id="adl:AURDEDRAFT_177341"/>
<dbReference type="Proteomes" id="UP000006514">
    <property type="component" value="Unassembled WGS sequence"/>
</dbReference>
<name>J0CTE9_AURST</name>
<sequence length="443" mass="47033">MPAHQQNAAVADDNIAAHDGDPAPPLLDHDLRLIAQILSKANSPSSAPFRGIAYARSCAVGPIGSAAPAAAHVAPIAADEPAAPAQDDEAAAPAAHAPAAQLPPADAANADQQLAVAAPPADAGPQLPGHLDAAHPRNAAKRTTNKKAAEHAAAAPPRNDPRAPQPPASRGQRKREEISEDDPFETHDDGRVHKKRGAILRDAALAPLTPLPKLDSVPSEVEMLSGGPSRHRLGCQLDRIHPTRLLLRGCDPNCMTARLAPPAEHHPLWRRCTPQQPKPAPRPPKPLEVKSHTAATPLQEEFKYVRVESNISRFTFIRSKPTFVWPAGSRHRVPNPAKAEDPQPEIPVAPLDPTAPAAPAQDDDELEYVDKEETLEIQRQANERRAAEAASRMITSDAGEGADVIVETTPSSEQAGEDVGGGKENPPAPQPKPSKHIPVIFIM</sequence>
<feature type="region of interest" description="Disordered" evidence="1">
    <location>
        <begin position="333"/>
        <end position="364"/>
    </location>
</feature>